<evidence type="ECO:0000256" key="5">
    <source>
        <dbReference type="ARBA" id="ARBA00011919"/>
    </source>
</evidence>
<evidence type="ECO:0000256" key="7">
    <source>
        <dbReference type="ARBA" id="ARBA00022490"/>
    </source>
</evidence>
<feature type="compositionally biased region" description="Low complexity" evidence="15">
    <location>
        <begin position="718"/>
        <end position="735"/>
    </location>
</feature>
<evidence type="ECO:0000256" key="6">
    <source>
        <dbReference type="ARBA" id="ARBA00019269"/>
    </source>
</evidence>
<dbReference type="SMART" id="SM00184">
    <property type="entry name" value="RING"/>
    <property type="match status" value="1"/>
</dbReference>
<gene>
    <name evidence="17" type="ORF">APUTEX25_005708</name>
</gene>
<dbReference type="InterPro" id="IPR013083">
    <property type="entry name" value="Znf_RING/FYVE/PHD"/>
</dbReference>
<name>A0A3M7L0R1_AUXPR</name>
<evidence type="ECO:0000256" key="9">
    <source>
        <dbReference type="ARBA" id="ARBA00022723"/>
    </source>
</evidence>
<keyword evidence="9" id="KW-0479">Metal-binding</keyword>
<proteinExistence type="inferred from homology"/>
<keyword evidence="14" id="KW-0862">Zinc</keyword>
<feature type="compositionally biased region" description="Polar residues" evidence="15">
    <location>
        <begin position="600"/>
        <end position="611"/>
    </location>
</feature>
<comment type="subcellular location">
    <subcellularLocation>
        <location evidence="2">Cytoplasm</location>
        <location evidence="2">Cytoskeleton</location>
        <location evidence="2">Cilium axoneme</location>
    </subcellularLocation>
</comment>
<evidence type="ECO:0000256" key="8">
    <source>
        <dbReference type="ARBA" id="ARBA00022644"/>
    </source>
</evidence>
<keyword evidence="7" id="KW-0963">Cytoplasm</keyword>
<dbReference type="GO" id="GO:0005506">
    <property type="term" value="F:iron ion binding"/>
    <property type="evidence" value="ECO:0007669"/>
    <property type="project" value="InterPro"/>
</dbReference>
<feature type="domain" description="RING-type" evidence="16">
    <location>
        <begin position="424"/>
        <end position="464"/>
    </location>
</feature>
<evidence type="ECO:0000256" key="13">
    <source>
        <dbReference type="ARBA" id="ARBA00048271"/>
    </source>
</evidence>
<dbReference type="GO" id="GO:0005930">
    <property type="term" value="C:axoneme"/>
    <property type="evidence" value="ECO:0007669"/>
    <property type="project" value="UniProtKB-SubCell"/>
</dbReference>
<keyword evidence="11" id="KW-0408">Iron</keyword>
<accession>A0A3M7L0R1</accession>
<dbReference type="GO" id="GO:0019310">
    <property type="term" value="P:inositol catabolic process"/>
    <property type="evidence" value="ECO:0007669"/>
    <property type="project" value="InterPro"/>
</dbReference>
<evidence type="ECO:0000256" key="14">
    <source>
        <dbReference type="PROSITE-ProRule" id="PRU00175"/>
    </source>
</evidence>
<dbReference type="SUPFAM" id="SSF109604">
    <property type="entry name" value="HD-domain/PDEase-like"/>
    <property type="match status" value="1"/>
</dbReference>
<dbReference type="Pfam" id="PF13639">
    <property type="entry name" value="zf-RING_2"/>
    <property type="match status" value="1"/>
</dbReference>
<comment type="similarity">
    <text evidence="4">Belongs to the myo-inositol oxygenase family.</text>
</comment>
<dbReference type="Proteomes" id="UP000279271">
    <property type="component" value="Unassembled WGS sequence"/>
</dbReference>
<dbReference type="InterPro" id="IPR001841">
    <property type="entry name" value="Znf_RING"/>
</dbReference>
<dbReference type="EMBL" id="QOKY01000171">
    <property type="protein sequence ID" value="RMZ55082.1"/>
    <property type="molecule type" value="Genomic_DNA"/>
</dbReference>
<comment type="cofactor">
    <cofactor evidence="1">
        <name>Fe cation</name>
        <dbReference type="ChEBI" id="CHEBI:24875"/>
    </cofactor>
</comment>
<evidence type="ECO:0000256" key="15">
    <source>
        <dbReference type="SAM" id="MobiDB-lite"/>
    </source>
</evidence>
<feature type="region of interest" description="Disordered" evidence="15">
    <location>
        <begin position="707"/>
        <end position="791"/>
    </location>
</feature>
<keyword evidence="10" id="KW-0560">Oxidoreductase</keyword>
<feature type="non-terminal residue" evidence="17">
    <location>
        <position position="1092"/>
    </location>
</feature>
<dbReference type="PANTHER" id="PTHR12588">
    <property type="entry name" value="MYOINOSITOL OXYGENASE"/>
    <property type="match status" value="1"/>
</dbReference>
<comment type="caution">
    <text evidence="17">The sequence shown here is derived from an EMBL/GenBank/DDBJ whole genome shotgun (WGS) entry which is preliminary data.</text>
</comment>
<evidence type="ECO:0000256" key="4">
    <source>
        <dbReference type="ARBA" id="ARBA00005286"/>
    </source>
</evidence>
<dbReference type="InterPro" id="IPR032675">
    <property type="entry name" value="LRR_dom_sf"/>
</dbReference>
<dbReference type="Gene3D" id="3.80.10.10">
    <property type="entry name" value="Ribonuclease Inhibitor"/>
    <property type="match status" value="1"/>
</dbReference>
<keyword evidence="8" id="KW-0060">Ascorbate biosynthesis</keyword>
<comment type="pathway">
    <text evidence="3">Polyol metabolism; myo-inositol degradation into D-glucuronate; D-glucuronate from myo-inositol: step 1/1.</text>
</comment>
<evidence type="ECO:0000256" key="10">
    <source>
        <dbReference type="ARBA" id="ARBA00023002"/>
    </source>
</evidence>
<evidence type="ECO:0000256" key="2">
    <source>
        <dbReference type="ARBA" id="ARBA00004430"/>
    </source>
</evidence>
<dbReference type="Pfam" id="PF05153">
    <property type="entry name" value="MIOX"/>
    <property type="match status" value="1"/>
</dbReference>
<dbReference type="UniPathway" id="UPA00111">
    <property type="reaction ID" value="UER00527"/>
</dbReference>
<reference evidence="18" key="1">
    <citation type="journal article" date="2018" name="Algal Res.">
        <title>Characterization of plant carbon substrate utilization by Auxenochlorella protothecoides.</title>
        <authorList>
            <person name="Vogler B.W."/>
            <person name="Starkenburg S.R."/>
            <person name="Sudasinghe N."/>
            <person name="Schambach J.Y."/>
            <person name="Rollin J.A."/>
            <person name="Pattathil S."/>
            <person name="Barry A.N."/>
        </authorList>
    </citation>
    <scope>NUCLEOTIDE SEQUENCE [LARGE SCALE GENOMIC DNA]</scope>
    <source>
        <strain evidence="18">UTEX 25</strain>
    </source>
</reference>
<organism evidence="17 18">
    <name type="scientific">Auxenochlorella protothecoides</name>
    <name type="common">Green microalga</name>
    <name type="synonym">Chlorella protothecoides</name>
    <dbReference type="NCBI Taxonomy" id="3075"/>
    <lineage>
        <taxon>Eukaryota</taxon>
        <taxon>Viridiplantae</taxon>
        <taxon>Chlorophyta</taxon>
        <taxon>core chlorophytes</taxon>
        <taxon>Trebouxiophyceae</taxon>
        <taxon>Chlorellales</taxon>
        <taxon>Chlorellaceae</taxon>
        <taxon>Auxenochlorella</taxon>
    </lineage>
</organism>
<feature type="non-terminal residue" evidence="17">
    <location>
        <position position="1"/>
    </location>
</feature>
<protein>
    <recommendedName>
        <fullName evidence="6">Inositol oxygenase</fullName>
        <ecNumber evidence="5">1.13.99.1</ecNumber>
    </recommendedName>
    <alternativeName>
        <fullName evidence="12">Myo-inositol oxygenase</fullName>
    </alternativeName>
</protein>
<sequence length="1092" mass="119023">DTPNIFGAKFRARCLCRVWELQPAEHLYRYGLDHQREGMNQLGCPKRFLTTHLKEVLGLGAEVLPLLPPPTKAALIIAARQAGLLSESVLAQLVDEGHVRLTLRGCSSLDPASLCAALQKAARLQALDLGGCHLAASVLKTLGASCPLLEELRLGSGEVSEAGLRALKAVMPVLEAGSEPASDSWEGLEGAATMRPGRLMSLRALHWAAMPAAILVWMQRTCPKVSLVRDAALEERPEPSLSVWELEDTRWLPPNCVQSMERARSAPPPEEVVVHIAEKFRLAWESRETRLREIAEKQSKNEARRKMRMISAAERAIYTWEDSLPQVESLPRYLASTLPTCGTGYSILQRKYSSLGTWVRVLAMLGEEVFDLEAEGCPVLEPSPLLGSEPSPPSSPGQQVIKEVDGVELSRKAIVVQEEEEGVCPICLDEFTEADPGIPTTCGHCYHLQCVMQWAQRSRECPMCFKLLTLEDEALNELLPFGEYVPTDAPLGEVGEEGWELERLLLRLAAVGHRQERRAARRAARRSTVPTAPQPIAERGPSHRLQRAEAAAEAGRLSPDCPSTPARAGPAFPASWPPAGEGAQAAASSSRLRNGENDADQTPSLAPSSSFKSRLAKLKFRESFNKATKELKSALFSPSRSSHEGRAGDSEQTAACRLLASMQHQLSRYWIESVGQSWQGLMGQVVGKMARSYHLASKAVAISGGMSGPGPHPFKQPLSPGSGSCSPSDSSLCSSRAGGRSSFEETPPPSTLPSINTRAFCDAFSSSTASSPPAALRPAPTQPLMGQSGKGHDRLALATPPSALGSDAWRGDHPAPFGRCSMDWPAEEERCVAASRELDARMNSSRQTMDFVRARRARFAKLDRGALTVWQVLDALEDLAPGSRERALYTADAAAKLFPALPWMPVVGLLARVGEVLGHDRWGSEPSWLLHAESFPVGCRVRAAVAASAFAFTNPDRRRKAYSTPTGMYSTGCGLENVYMSWTGAEYLYMVLSLNGSRLPPEALFLLRHQSFKALFKPGKPYHELLSPSDRAWLPLLLQFQELLAETSAPLPAACPAQRPPLGGRRPSLHVELAEQHYTAALRRYFQSPELR</sequence>
<feature type="region of interest" description="Disordered" evidence="15">
    <location>
        <begin position="517"/>
        <end position="611"/>
    </location>
</feature>
<dbReference type="SUPFAM" id="SSF57850">
    <property type="entry name" value="RING/U-box"/>
    <property type="match status" value="1"/>
</dbReference>
<evidence type="ECO:0000256" key="12">
    <source>
        <dbReference type="ARBA" id="ARBA00029668"/>
    </source>
</evidence>
<dbReference type="EC" id="1.13.99.1" evidence="5"/>
<evidence type="ECO:0000313" key="18">
    <source>
        <dbReference type="Proteomes" id="UP000279271"/>
    </source>
</evidence>
<keyword evidence="14" id="KW-0863">Zinc-finger</keyword>
<dbReference type="SUPFAM" id="SSF52047">
    <property type="entry name" value="RNI-like"/>
    <property type="match status" value="1"/>
</dbReference>
<evidence type="ECO:0000259" key="16">
    <source>
        <dbReference type="PROSITE" id="PS50089"/>
    </source>
</evidence>
<evidence type="ECO:0000313" key="17">
    <source>
        <dbReference type="EMBL" id="RMZ55082.1"/>
    </source>
</evidence>
<evidence type="ECO:0000256" key="1">
    <source>
        <dbReference type="ARBA" id="ARBA00001962"/>
    </source>
</evidence>
<evidence type="ECO:0000256" key="11">
    <source>
        <dbReference type="ARBA" id="ARBA00023004"/>
    </source>
</evidence>
<dbReference type="AlphaFoldDB" id="A0A3M7L0R1"/>
<comment type="catalytic activity">
    <reaction evidence="13">
        <text>myo-inositol + O2 = D-glucuronate + H2O + H(+)</text>
        <dbReference type="Rhea" id="RHEA:23696"/>
        <dbReference type="ChEBI" id="CHEBI:15377"/>
        <dbReference type="ChEBI" id="CHEBI:15378"/>
        <dbReference type="ChEBI" id="CHEBI:15379"/>
        <dbReference type="ChEBI" id="CHEBI:17268"/>
        <dbReference type="ChEBI" id="CHEBI:58720"/>
        <dbReference type="EC" id="1.13.99.1"/>
    </reaction>
</comment>
<dbReference type="GO" id="GO:0050113">
    <property type="term" value="F:inositol oxygenase activity"/>
    <property type="evidence" value="ECO:0007669"/>
    <property type="project" value="UniProtKB-EC"/>
</dbReference>
<dbReference type="PROSITE" id="PS50089">
    <property type="entry name" value="ZF_RING_2"/>
    <property type="match status" value="1"/>
</dbReference>
<dbReference type="InterPro" id="IPR007828">
    <property type="entry name" value="Inositol_oxygenase"/>
</dbReference>
<dbReference type="GO" id="GO:0019853">
    <property type="term" value="P:L-ascorbic acid biosynthetic process"/>
    <property type="evidence" value="ECO:0007669"/>
    <property type="project" value="UniProtKB-KW"/>
</dbReference>
<dbReference type="Gene3D" id="3.30.40.10">
    <property type="entry name" value="Zinc/RING finger domain, C3HC4 (zinc finger)"/>
    <property type="match status" value="1"/>
</dbReference>
<evidence type="ECO:0000256" key="3">
    <source>
        <dbReference type="ARBA" id="ARBA00005167"/>
    </source>
</evidence>
<feature type="compositionally biased region" description="Low complexity" evidence="15">
    <location>
        <begin position="763"/>
        <end position="779"/>
    </location>
</feature>
<dbReference type="GO" id="GO:0008270">
    <property type="term" value="F:zinc ion binding"/>
    <property type="evidence" value="ECO:0007669"/>
    <property type="project" value="UniProtKB-KW"/>
</dbReference>
<dbReference type="PANTHER" id="PTHR12588:SF0">
    <property type="entry name" value="INOSITOL OXYGENASE"/>
    <property type="match status" value="1"/>
</dbReference>